<keyword evidence="1" id="KW-1133">Transmembrane helix</keyword>
<feature type="transmembrane region" description="Helical" evidence="1">
    <location>
        <begin position="62"/>
        <end position="84"/>
    </location>
</feature>
<proteinExistence type="predicted"/>
<name>A0A382GL44_9ZZZZ</name>
<keyword evidence="1" id="KW-0472">Membrane</keyword>
<gene>
    <name evidence="2" type="ORF">METZ01_LOCUS228533</name>
</gene>
<keyword evidence="1" id="KW-0812">Transmembrane</keyword>
<evidence type="ECO:0000313" key="2">
    <source>
        <dbReference type="EMBL" id="SVB75679.1"/>
    </source>
</evidence>
<organism evidence="2">
    <name type="scientific">marine metagenome</name>
    <dbReference type="NCBI Taxonomy" id="408172"/>
    <lineage>
        <taxon>unclassified sequences</taxon>
        <taxon>metagenomes</taxon>
        <taxon>ecological metagenomes</taxon>
    </lineage>
</organism>
<evidence type="ECO:0008006" key="3">
    <source>
        <dbReference type="Google" id="ProtNLM"/>
    </source>
</evidence>
<protein>
    <recommendedName>
        <fullName evidence="3">Sulfatase N-terminal domain-containing protein</fullName>
    </recommendedName>
</protein>
<dbReference type="AlphaFoldDB" id="A0A382GL44"/>
<feature type="transmembrane region" description="Helical" evidence="1">
    <location>
        <begin position="90"/>
        <end position="113"/>
    </location>
</feature>
<dbReference type="EMBL" id="UINC01056076">
    <property type="protein sequence ID" value="SVB75679.1"/>
    <property type="molecule type" value="Genomic_DNA"/>
</dbReference>
<feature type="non-terminal residue" evidence="2">
    <location>
        <position position="138"/>
    </location>
</feature>
<sequence>MFYKSRRIQFLFKSIIVYFLLLVLLRIIFFSIFNSESETYILGNLFKALFIGIRFDLRLAVLVNIPLMIFCAIPIVNVIHSIWMRRISDLYIYLFTGMLLLFYSLDMGHYSYLGRRVDISVLRFLENPQISAQMVWES</sequence>
<reference evidence="2" key="1">
    <citation type="submission" date="2018-05" db="EMBL/GenBank/DDBJ databases">
        <authorList>
            <person name="Lanie J.A."/>
            <person name="Ng W.-L."/>
            <person name="Kazmierczak K.M."/>
            <person name="Andrzejewski T.M."/>
            <person name="Davidsen T.M."/>
            <person name="Wayne K.J."/>
            <person name="Tettelin H."/>
            <person name="Glass J.I."/>
            <person name="Rusch D."/>
            <person name="Podicherti R."/>
            <person name="Tsui H.-C.T."/>
            <person name="Winkler M.E."/>
        </authorList>
    </citation>
    <scope>NUCLEOTIDE SEQUENCE</scope>
</reference>
<evidence type="ECO:0000256" key="1">
    <source>
        <dbReference type="SAM" id="Phobius"/>
    </source>
</evidence>
<feature type="transmembrane region" description="Helical" evidence="1">
    <location>
        <begin position="12"/>
        <end position="33"/>
    </location>
</feature>
<accession>A0A382GL44</accession>